<sequence>MWKYDGKETRVWEMRLRSEDKDDAVHEEKHTDGEYIPVLEFDFLAILNHISETPLFSDSHLGYKTIMLNDVFIEAVKAEEEMIRNVAGMKSSCQCFQITETEDFVRKPECRQGCIMCMDYGNLKFSGIIDRKYWFSWRTNNKKNFTFITEKGIIQQKCSTKLDLLPAYEVISTVKQQDAREKHHNCF</sequence>
<keyword evidence="2" id="KW-1185">Reference proteome</keyword>
<dbReference type="EMBL" id="CAJPWZ010003251">
    <property type="protein sequence ID" value="CAG2254796.1"/>
    <property type="molecule type" value="Genomic_DNA"/>
</dbReference>
<dbReference type="AlphaFoldDB" id="A0A8S3VBK6"/>
<evidence type="ECO:0000313" key="2">
    <source>
        <dbReference type="Proteomes" id="UP000683360"/>
    </source>
</evidence>
<accession>A0A8S3VBK6</accession>
<gene>
    <name evidence="1" type="ORF">MEDL_66226</name>
</gene>
<evidence type="ECO:0000313" key="1">
    <source>
        <dbReference type="EMBL" id="CAG2254796.1"/>
    </source>
</evidence>
<protein>
    <submittedName>
        <fullName evidence="1">Uncharacterized protein</fullName>
    </submittedName>
</protein>
<reference evidence="1" key="1">
    <citation type="submission" date="2021-03" db="EMBL/GenBank/DDBJ databases">
        <authorList>
            <person name="Bekaert M."/>
        </authorList>
    </citation>
    <scope>NUCLEOTIDE SEQUENCE</scope>
</reference>
<comment type="caution">
    <text evidence="1">The sequence shown here is derived from an EMBL/GenBank/DDBJ whole genome shotgun (WGS) entry which is preliminary data.</text>
</comment>
<organism evidence="1 2">
    <name type="scientific">Mytilus edulis</name>
    <name type="common">Blue mussel</name>
    <dbReference type="NCBI Taxonomy" id="6550"/>
    <lineage>
        <taxon>Eukaryota</taxon>
        <taxon>Metazoa</taxon>
        <taxon>Spiralia</taxon>
        <taxon>Lophotrochozoa</taxon>
        <taxon>Mollusca</taxon>
        <taxon>Bivalvia</taxon>
        <taxon>Autobranchia</taxon>
        <taxon>Pteriomorphia</taxon>
        <taxon>Mytilida</taxon>
        <taxon>Mytiloidea</taxon>
        <taxon>Mytilidae</taxon>
        <taxon>Mytilinae</taxon>
        <taxon>Mytilus</taxon>
    </lineage>
</organism>
<dbReference type="Proteomes" id="UP000683360">
    <property type="component" value="Unassembled WGS sequence"/>
</dbReference>
<name>A0A8S3VBK6_MYTED</name>
<proteinExistence type="predicted"/>